<dbReference type="PANTHER" id="PTHR30055">
    <property type="entry name" value="HTH-TYPE TRANSCRIPTIONAL REGULATOR RUTR"/>
    <property type="match status" value="1"/>
</dbReference>
<dbReference type="RefSeq" id="WP_213161728.1">
    <property type="nucleotide sequence ID" value="NZ_CP058214.1"/>
</dbReference>
<protein>
    <submittedName>
        <fullName evidence="7">TetR/AcrR family transcriptional regulator</fullName>
    </submittedName>
</protein>
<name>A0A7S8C717_9HYPH</name>
<dbReference type="Proteomes" id="UP000593594">
    <property type="component" value="Chromosome"/>
</dbReference>
<evidence type="ECO:0000256" key="4">
    <source>
        <dbReference type="PROSITE-ProRule" id="PRU00335"/>
    </source>
</evidence>
<evidence type="ECO:0000256" key="3">
    <source>
        <dbReference type="ARBA" id="ARBA00023163"/>
    </source>
</evidence>
<dbReference type="PANTHER" id="PTHR30055:SF234">
    <property type="entry name" value="HTH-TYPE TRANSCRIPTIONAL REGULATOR BETI"/>
    <property type="match status" value="1"/>
</dbReference>
<keyword evidence="1" id="KW-0805">Transcription regulation</keyword>
<evidence type="ECO:0000256" key="1">
    <source>
        <dbReference type="ARBA" id="ARBA00023015"/>
    </source>
</evidence>
<proteinExistence type="predicted"/>
<evidence type="ECO:0000313" key="7">
    <source>
        <dbReference type="EMBL" id="QPC44359.1"/>
    </source>
</evidence>
<keyword evidence="2 4" id="KW-0238">DNA-binding</keyword>
<feature type="compositionally biased region" description="Basic and acidic residues" evidence="5">
    <location>
        <begin position="207"/>
        <end position="226"/>
    </location>
</feature>
<dbReference type="PROSITE" id="PS50977">
    <property type="entry name" value="HTH_TETR_2"/>
    <property type="match status" value="1"/>
</dbReference>
<gene>
    <name evidence="7" type="ORF">HW532_17630</name>
</gene>
<dbReference type="EMBL" id="CP058214">
    <property type="protein sequence ID" value="QPC44359.1"/>
    <property type="molecule type" value="Genomic_DNA"/>
</dbReference>
<dbReference type="InterPro" id="IPR050109">
    <property type="entry name" value="HTH-type_TetR-like_transc_reg"/>
</dbReference>
<feature type="region of interest" description="Disordered" evidence="5">
    <location>
        <begin position="204"/>
        <end position="226"/>
    </location>
</feature>
<accession>A0A7S8C717</accession>
<dbReference type="Pfam" id="PF00440">
    <property type="entry name" value="TetR_N"/>
    <property type="match status" value="1"/>
</dbReference>
<dbReference type="AlphaFoldDB" id="A0A7S8C717"/>
<dbReference type="InterPro" id="IPR001647">
    <property type="entry name" value="HTH_TetR"/>
</dbReference>
<dbReference type="Gene3D" id="1.10.357.10">
    <property type="entry name" value="Tetracycline Repressor, domain 2"/>
    <property type="match status" value="1"/>
</dbReference>
<feature type="domain" description="HTH tetR-type" evidence="6">
    <location>
        <begin position="13"/>
        <end position="73"/>
    </location>
</feature>
<evidence type="ECO:0000256" key="5">
    <source>
        <dbReference type="SAM" id="MobiDB-lite"/>
    </source>
</evidence>
<dbReference type="SUPFAM" id="SSF46689">
    <property type="entry name" value="Homeodomain-like"/>
    <property type="match status" value="1"/>
</dbReference>
<dbReference type="GO" id="GO:0003700">
    <property type="term" value="F:DNA-binding transcription factor activity"/>
    <property type="evidence" value="ECO:0007669"/>
    <property type="project" value="TreeGrafter"/>
</dbReference>
<evidence type="ECO:0000256" key="2">
    <source>
        <dbReference type="ARBA" id="ARBA00023125"/>
    </source>
</evidence>
<reference evidence="7 8" key="1">
    <citation type="submission" date="2020-06" db="EMBL/GenBank/DDBJ databases">
        <title>Genome sequence of 2 isolates from Red Sea Mangroves.</title>
        <authorList>
            <person name="Sefrji F."/>
            <person name="Michoud G."/>
            <person name="Merlino G."/>
            <person name="Daffonchio D."/>
        </authorList>
    </citation>
    <scope>NUCLEOTIDE SEQUENCE [LARGE SCALE GENOMIC DNA]</scope>
    <source>
        <strain evidence="7 8">R1DC25</strain>
    </source>
</reference>
<evidence type="ECO:0000259" key="6">
    <source>
        <dbReference type="PROSITE" id="PS50977"/>
    </source>
</evidence>
<sequence length="226" mass="25881">MTRRREAGKRNRERTEEEIQRALEDQIREEGMLRTGINAVAKRADVSKELIYRYFGGMDGLFMAMMQSHDYWTKAGDIPSRAASRGMSPADTVLLMLTEQMDSLRANEVVQEVRRWELLDADETRQKLAKRREQLARGFIENIAADHEADTVDVPAITGILLAGVLYLVLRSKTEDQFLGVSLRDEEGWERFRNALETIVQSAFPPDLRDAPRSDASKKEEDGEYE</sequence>
<dbReference type="GO" id="GO:0000976">
    <property type="term" value="F:transcription cis-regulatory region binding"/>
    <property type="evidence" value="ECO:0007669"/>
    <property type="project" value="TreeGrafter"/>
</dbReference>
<dbReference type="KEGG" id="kmn:HW532_17630"/>
<organism evidence="7 8">
    <name type="scientific">Kaustia mangrovi</name>
    <dbReference type="NCBI Taxonomy" id="2593653"/>
    <lineage>
        <taxon>Bacteria</taxon>
        <taxon>Pseudomonadati</taxon>
        <taxon>Pseudomonadota</taxon>
        <taxon>Alphaproteobacteria</taxon>
        <taxon>Hyphomicrobiales</taxon>
        <taxon>Parvibaculaceae</taxon>
        <taxon>Kaustia</taxon>
    </lineage>
</organism>
<evidence type="ECO:0000313" key="8">
    <source>
        <dbReference type="Proteomes" id="UP000593594"/>
    </source>
</evidence>
<keyword evidence="3" id="KW-0804">Transcription</keyword>
<feature type="DNA-binding region" description="H-T-H motif" evidence="4">
    <location>
        <begin position="36"/>
        <end position="55"/>
    </location>
</feature>
<keyword evidence="8" id="KW-1185">Reference proteome</keyword>
<dbReference type="InterPro" id="IPR009057">
    <property type="entry name" value="Homeodomain-like_sf"/>
</dbReference>